<evidence type="ECO:0000313" key="10">
    <source>
        <dbReference type="Proteomes" id="UP000324015"/>
    </source>
</evidence>
<accession>A0A5P2CX54</accession>
<dbReference type="InterPro" id="IPR023193">
    <property type="entry name" value="EPSP_synthase_CS"/>
</dbReference>
<dbReference type="Pfam" id="PF00275">
    <property type="entry name" value="EPSP_synthase"/>
    <property type="match status" value="1"/>
</dbReference>
<comment type="caution">
    <text evidence="7">Lacks conserved residue(s) required for the propagation of feature annotation.</text>
</comment>
<dbReference type="Proteomes" id="UP000324015">
    <property type="component" value="Chromosome"/>
</dbReference>
<feature type="domain" description="Enolpyruvate transferase" evidence="8">
    <location>
        <begin position="4"/>
        <end position="404"/>
    </location>
</feature>
<feature type="binding site" evidence="7">
    <location>
        <position position="156"/>
    </location>
    <ligand>
        <name>phosphoenolpyruvate</name>
        <dbReference type="ChEBI" id="CHEBI:58702"/>
    </ligand>
</feature>
<evidence type="ECO:0000256" key="5">
    <source>
        <dbReference type="ARBA" id="ARBA00023141"/>
    </source>
</evidence>
<keyword evidence="4 7" id="KW-0808">Transferase</keyword>
<feature type="binding site" evidence="7">
    <location>
        <position position="369"/>
    </location>
    <ligand>
        <name>phosphoenolpyruvate</name>
        <dbReference type="ChEBI" id="CHEBI:58702"/>
    </ligand>
</feature>
<comment type="catalytic activity">
    <reaction evidence="6">
        <text>3-phosphoshikimate + phosphoenolpyruvate = 5-O-(1-carboxyvinyl)-3-phosphoshikimate + phosphate</text>
        <dbReference type="Rhea" id="RHEA:21256"/>
        <dbReference type="ChEBI" id="CHEBI:43474"/>
        <dbReference type="ChEBI" id="CHEBI:57701"/>
        <dbReference type="ChEBI" id="CHEBI:58702"/>
        <dbReference type="ChEBI" id="CHEBI:145989"/>
        <dbReference type="EC" id="2.5.1.19"/>
    </reaction>
    <physiologicalReaction direction="left-to-right" evidence="6">
        <dbReference type="Rhea" id="RHEA:21257"/>
    </physiologicalReaction>
</comment>
<dbReference type="CDD" id="cd01556">
    <property type="entry name" value="EPSP_synthase"/>
    <property type="match status" value="1"/>
</dbReference>
<evidence type="ECO:0000256" key="7">
    <source>
        <dbReference type="HAMAP-Rule" id="MF_00210"/>
    </source>
</evidence>
<gene>
    <name evidence="7 9" type="primary">aroA</name>
    <name evidence="9" type="ORF">DEJ49_30175</name>
</gene>
<evidence type="ECO:0000259" key="8">
    <source>
        <dbReference type="Pfam" id="PF00275"/>
    </source>
</evidence>
<dbReference type="InterPro" id="IPR006264">
    <property type="entry name" value="EPSP_synthase"/>
</dbReference>
<evidence type="ECO:0000256" key="4">
    <source>
        <dbReference type="ARBA" id="ARBA00022679"/>
    </source>
</evidence>
<dbReference type="PIRSF" id="PIRSF000505">
    <property type="entry name" value="EPSPS"/>
    <property type="match status" value="1"/>
</dbReference>
<feature type="binding site" evidence="7">
    <location>
        <position position="155"/>
    </location>
    <ligand>
        <name>3-phosphoshikimate</name>
        <dbReference type="ChEBI" id="CHEBI:145989"/>
    </ligand>
</feature>
<sequence length="412" mass="43173">MAARVPGSKSLTNRLLLLAAAADGTSTVRAPLVSEDTVAFREALDVCGIPVQAGPADTFWTVTGTGRGPTGSARPWCADAGTAARFLPPFAATGHGTFLFDGSSQLRARPQRPLIEALRALGADLEPGPGNGLPLLIRAHGIEGGDLSVDSSLSSQYLSGLLMAAPLMRRGLRIRTGALVSRPYIDMTLALMRRFGARVDESADGTIAVAPGPYAATDIVVEPDASSASYVFAAAAVTGRTVTVPGLGTDSLQGDLRFVDVLRRTGADVRVGPTATTVTGNGPLRGGFTVDMGEISDTFMTLAAIAPLADAPITITGVAHARLKESDRVTAMAENLRACGIETAEGPDRLTIHPGTPRPARIACHRDHRIAMSFSVLGLAVPDTISLDDPDCVAKTFPEFHDEMRRLFQDRL</sequence>
<keyword evidence="7" id="KW-0963">Cytoplasm</keyword>
<dbReference type="AlphaFoldDB" id="A0A5P2CX54"/>
<evidence type="ECO:0000256" key="3">
    <source>
        <dbReference type="ARBA" id="ARBA00022605"/>
    </source>
</evidence>
<feature type="binding site" evidence="7">
    <location>
        <position position="181"/>
    </location>
    <ligand>
        <name>3-phosphoshikimate</name>
        <dbReference type="ChEBI" id="CHEBI:145989"/>
    </ligand>
</feature>
<evidence type="ECO:0000313" key="9">
    <source>
        <dbReference type="EMBL" id="QES46348.1"/>
    </source>
</evidence>
<dbReference type="EMBL" id="CP029191">
    <property type="protein sequence ID" value="QES46348.1"/>
    <property type="molecule type" value="Genomic_DNA"/>
</dbReference>
<dbReference type="GO" id="GO:0009423">
    <property type="term" value="P:chorismate biosynthetic process"/>
    <property type="evidence" value="ECO:0007669"/>
    <property type="project" value="UniProtKB-UniRule"/>
</dbReference>
<dbReference type="InterPro" id="IPR036968">
    <property type="entry name" value="Enolpyruvate_Tfrase_sf"/>
</dbReference>
<comment type="subcellular location">
    <subcellularLocation>
        <location evidence="7">Cytoplasm</location>
    </subcellularLocation>
</comment>
<comment type="similarity">
    <text evidence="2 7">Belongs to the EPSP synthase family.</text>
</comment>
<proteinExistence type="inferred from homology"/>
<comment type="function">
    <text evidence="7">Catalyzes the transfer of the enolpyruvyl moiety of phosphoenolpyruvate (PEP) to the 5-hydroxyl of shikimate-3-phosphate (S3P) to produce enolpyruvyl shikimate-3-phosphate and inorganic phosphate.</text>
</comment>
<feature type="binding site" evidence="7">
    <location>
        <position position="81"/>
    </location>
    <ligand>
        <name>phosphoenolpyruvate</name>
        <dbReference type="ChEBI" id="CHEBI:58702"/>
    </ligand>
</feature>
<dbReference type="NCBIfam" id="TIGR01356">
    <property type="entry name" value="aroA"/>
    <property type="match status" value="1"/>
</dbReference>
<feature type="binding site" evidence="7">
    <location>
        <position position="324"/>
    </location>
    <ligand>
        <name>3-phosphoshikimate</name>
        <dbReference type="ChEBI" id="CHEBI:145989"/>
    </ligand>
</feature>
<evidence type="ECO:0000256" key="6">
    <source>
        <dbReference type="ARBA" id="ARBA00044633"/>
    </source>
</evidence>
<feature type="binding site" evidence="7">
    <location>
        <position position="9"/>
    </location>
    <ligand>
        <name>3-phosphoshikimate</name>
        <dbReference type="ChEBI" id="CHEBI:145989"/>
    </ligand>
</feature>
<feature type="binding site" evidence="7">
    <location>
        <position position="328"/>
    </location>
    <ligand>
        <name>phosphoenolpyruvate</name>
        <dbReference type="ChEBI" id="CHEBI:58702"/>
    </ligand>
</feature>
<comment type="pathway">
    <text evidence="1 7">Metabolic intermediate biosynthesis; chorismate biosynthesis; chorismate from D-erythrose 4-phosphate and phosphoenolpyruvate: step 6/7.</text>
</comment>
<dbReference type="GO" id="GO:0005737">
    <property type="term" value="C:cytoplasm"/>
    <property type="evidence" value="ECO:0007669"/>
    <property type="project" value="UniProtKB-SubCell"/>
</dbReference>
<organism evidence="9 10">
    <name type="scientific">Streptomyces venezuelae</name>
    <dbReference type="NCBI Taxonomy" id="54571"/>
    <lineage>
        <taxon>Bacteria</taxon>
        <taxon>Bacillati</taxon>
        <taxon>Actinomycetota</taxon>
        <taxon>Actinomycetes</taxon>
        <taxon>Kitasatosporales</taxon>
        <taxon>Streptomycetaceae</taxon>
        <taxon>Streptomyces</taxon>
    </lineage>
</organism>
<feature type="binding site" evidence="7">
    <location>
        <position position="10"/>
    </location>
    <ligand>
        <name>3-phosphoshikimate</name>
        <dbReference type="ChEBI" id="CHEBI:145989"/>
    </ligand>
</feature>
<feature type="binding site" evidence="7">
    <location>
        <position position="14"/>
    </location>
    <ligand>
        <name>3-phosphoshikimate</name>
        <dbReference type="ChEBI" id="CHEBI:145989"/>
    </ligand>
</feature>
<dbReference type="PANTHER" id="PTHR21090:SF5">
    <property type="entry name" value="PENTAFUNCTIONAL AROM POLYPEPTIDE"/>
    <property type="match status" value="1"/>
</dbReference>
<name>A0A5P2CX54_STRVZ</name>
<dbReference type="GO" id="GO:0009073">
    <property type="term" value="P:aromatic amino acid family biosynthetic process"/>
    <property type="evidence" value="ECO:0007669"/>
    <property type="project" value="UniProtKB-KW"/>
</dbReference>
<keyword evidence="3 7" id="KW-0028">Amino-acid biosynthesis</keyword>
<dbReference type="InterPro" id="IPR001986">
    <property type="entry name" value="Enolpyruvate_Tfrase_dom"/>
</dbReference>
<dbReference type="GO" id="GO:0003866">
    <property type="term" value="F:3-phosphoshikimate 1-carboxyvinyltransferase activity"/>
    <property type="evidence" value="ECO:0007669"/>
    <property type="project" value="UniProtKB-UniRule"/>
</dbReference>
<feature type="binding site" evidence="7">
    <location>
        <position position="156"/>
    </location>
    <ligand>
        <name>3-phosphoshikimate</name>
        <dbReference type="ChEBI" id="CHEBI:145989"/>
    </ligand>
</feature>
<dbReference type="GO" id="GO:0008652">
    <property type="term" value="P:amino acid biosynthetic process"/>
    <property type="evidence" value="ECO:0007669"/>
    <property type="project" value="UniProtKB-KW"/>
</dbReference>
<dbReference type="PANTHER" id="PTHR21090">
    <property type="entry name" value="AROM/DEHYDROQUINATE SYNTHASE"/>
    <property type="match status" value="1"/>
</dbReference>
<dbReference type="EC" id="2.5.1.19" evidence="7"/>
<dbReference type="UniPathway" id="UPA00053">
    <property type="reaction ID" value="UER00089"/>
</dbReference>
<dbReference type="Gene3D" id="3.65.10.10">
    <property type="entry name" value="Enolpyruvate transferase domain"/>
    <property type="match status" value="2"/>
</dbReference>
<reference evidence="9 10" key="1">
    <citation type="submission" date="2018-05" db="EMBL/GenBank/DDBJ databases">
        <title>Streptomyces venezuelae.</title>
        <authorList>
            <person name="Kim W."/>
            <person name="Lee N."/>
            <person name="Cho B.-K."/>
        </authorList>
    </citation>
    <scope>NUCLEOTIDE SEQUENCE [LARGE SCALE GENOMIC DNA]</scope>
    <source>
        <strain evidence="9 10">ATCC 14585</strain>
    </source>
</reference>
<protein>
    <recommendedName>
        <fullName evidence="7">3-phosphoshikimate 1-carboxyvinyltransferase</fullName>
        <ecNumber evidence="7">2.5.1.19</ecNumber>
    </recommendedName>
    <alternativeName>
        <fullName evidence="7">5-enolpyruvylshikimate-3-phosphate synthase</fullName>
        <shortName evidence="7">EPSP synthase</shortName>
        <shortName evidence="7">EPSPS</shortName>
    </alternativeName>
</protein>
<dbReference type="InterPro" id="IPR013792">
    <property type="entry name" value="RNA3'P_cycl/enolpyr_Trfase_a/b"/>
</dbReference>
<feature type="binding site" evidence="7">
    <location>
        <position position="395"/>
    </location>
    <ligand>
        <name>phosphoenolpyruvate</name>
        <dbReference type="ChEBI" id="CHEBI:58702"/>
    </ligand>
</feature>
<evidence type="ECO:0000256" key="2">
    <source>
        <dbReference type="ARBA" id="ARBA00009948"/>
    </source>
</evidence>
<dbReference type="SUPFAM" id="SSF55205">
    <property type="entry name" value="EPT/RTPC-like"/>
    <property type="match status" value="1"/>
</dbReference>
<comment type="subunit">
    <text evidence="7">Monomer.</text>
</comment>
<feature type="binding site" evidence="7">
    <location>
        <position position="9"/>
    </location>
    <ligand>
        <name>phosphoenolpyruvate</name>
        <dbReference type="ChEBI" id="CHEBI:58702"/>
    </ligand>
</feature>
<feature type="active site" description="Proton acceptor" evidence="7">
    <location>
        <position position="297"/>
    </location>
</feature>
<dbReference type="PROSITE" id="PS00885">
    <property type="entry name" value="EPSP_SYNTHASE_2"/>
    <property type="match status" value="1"/>
</dbReference>
<evidence type="ECO:0000256" key="1">
    <source>
        <dbReference type="ARBA" id="ARBA00004811"/>
    </source>
</evidence>
<feature type="binding site" evidence="7">
    <location>
        <position position="154"/>
    </location>
    <ligand>
        <name>3-phosphoshikimate</name>
        <dbReference type="ChEBI" id="CHEBI:145989"/>
    </ligand>
</feature>
<feature type="binding site" evidence="7">
    <location>
        <position position="297"/>
    </location>
    <ligand>
        <name>3-phosphoshikimate</name>
        <dbReference type="ChEBI" id="CHEBI:145989"/>
    </ligand>
</feature>
<dbReference type="HAMAP" id="MF_00210">
    <property type="entry name" value="EPSP_synth"/>
    <property type="match status" value="1"/>
</dbReference>
<feature type="binding site" evidence="7">
    <location>
        <position position="109"/>
    </location>
    <ligand>
        <name>phosphoenolpyruvate</name>
        <dbReference type="ChEBI" id="CHEBI:58702"/>
    </ligand>
</feature>
<keyword evidence="5 7" id="KW-0057">Aromatic amino acid biosynthesis</keyword>